<feature type="transmembrane region" description="Helical" evidence="1">
    <location>
        <begin position="186"/>
        <end position="208"/>
    </location>
</feature>
<proteinExistence type="predicted"/>
<dbReference type="KEGG" id="sedi:EBB79_21375"/>
<feature type="domain" description="EamA" evidence="2">
    <location>
        <begin position="5"/>
        <end position="137"/>
    </location>
</feature>
<evidence type="ECO:0000256" key="1">
    <source>
        <dbReference type="SAM" id="Phobius"/>
    </source>
</evidence>
<keyword evidence="1" id="KW-1133">Transmembrane helix</keyword>
<dbReference type="Pfam" id="PF00892">
    <property type="entry name" value="EamA"/>
    <property type="match status" value="2"/>
</dbReference>
<sequence>MLILPILAAVSASFGWATGIVLAQRPAKALGAFEFTRIQLIACSAIVAVICSALGYWPSVKWSYWPSFAASICVGIVLGNLAMIECLRQGGPMRTELLLSLKAPLVAVMAYLWLQEVPSGTDIFGAGVTLLGVCLAVFFGGNEGSDSDVTTGRMAIILLLGVTATGFQGFGFLIMKPAMLAGTEPLAASAIRLLGAALLISVIALWPAKTFRGHSELSPSLLGWVILPGFIGYGVSSSLLLYAFANFDAGIAAALGSLSPVLVLPILWQKEGLVPRFQAVCGAILAVIGTAIIVIF</sequence>
<organism evidence="3 4">
    <name type="scientific">Parasedimentitalea marina</name>
    <dbReference type="NCBI Taxonomy" id="2483033"/>
    <lineage>
        <taxon>Bacteria</taxon>
        <taxon>Pseudomonadati</taxon>
        <taxon>Pseudomonadota</taxon>
        <taxon>Alphaproteobacteria</taxon>
        <taxon>Rhodobacterales</taxon>
        <taxon>Paracoccaceae</taxon>
        <taxon>Parasedimentitalea</taxon>
    </lineage>
</organism>
<dbReference type="InterPro" id="IPR037185">
    <property type="entry name" value="EmrE-like"/>
</dbReference>
<reference evidence="3 4" key="1">
    <citation type="submission" date="2018-10" db="EMBL/GenBank/DDBJ databases">
        <title>Parasedimentitalea marina sp. nov., a psychrophilic bacterium isolated from deep seawater of the New Britain Trench.</title>
        <authorList>
            <person name="Cao J."/>
        </authorList>
    </citation>
    <scope>NUCLEOTIDE SEQUENCE [LARGE SCALE GENOMIC DNA]</scope>
    <source>
        <strain evidence="3 4">W43</strain>
    </source>
</reference>
<evidence type="ECO:0000259" key="2">
    <source>
        <dbReference type="Pfam" id="PF00892"/>
    </source>
</evidence>
<dbReference type="RefSeq" id="WP_127750779.1">
    <property type="nucleotide sequence ID" value="NZ_CP033219.1"/>
</dbReference>
<dbReference type="OrthoDB" id="7841315at2"/>
<keyword evidence="4" id="KW-1185">Reference proteome</keyword>
<keyword evidence="1" id="KW-0472">Membrane</keyword>
<feature type="transmembrane region" description="Helical" evidence="1">
    <location>
        <begin position="6"/>
        <end position="23"/>
    </location>
</feature>
<feature type="transmembrane region" description="Helical" evidence="1">
    <location>
        <begin position="96"/>
        <end position="114"/>
    </location>
</feature>
<dbReference type="EMBL" id="CP033219">
    <property type="protein sequence ID" value="AZV80192.1"/>
    <property type="molecule type" value="Genomic_DNA"/>
</dbReference>
<feature type="transmembrane region" description="Helical" evidence="1">
    <location>
        <begin position="249"/>
        <end position="268"/>
    </location>
</feature>
<feature type="transmembrane region" description="Helical" evidence="1">
    <location>
        <begin position="63"/>
        <end position="84"/>
    </location>
</feature>
<feature type="transmembrane region" description="Helical" evidence="1">
    <location>
        <begin position="220"/>
        <end position="243"/>
    </location>
</feature>
<feature type="transmembrane region" description="Helical" evidence="1">
    <location>
        <begin position="277"/>
        <end position="295"/>
    </location>
</feature>
<evidence type="ECO:0000313" key="3">
    <source>
        <dbReference type="EMBL" id="AZV80192.1"/>
    </source>
</evidence>
<evidence type="ECO:0000313" key="4">
    <source>
        <dbReference type="Proteomes" id="UP000283063"/>
    </source>
</evidence>
<feature type="domain" description="EamA" evidence="2">
    <location>
        <begin position="157"/>
        <end position="294"/>
    </location>
</feature>
<dbReference type="AlphaFoldDB" id="A0A3T0N8A5"/>
<feature type="transmembrane region" description="Helical" evidence="1">
    <location>
        <begin position="35"/>
        <end position="57"/>
    </location>
</feature>
<dbReference type="SUPFAM" id="SSF103481">
    <property type="entry name" value="Multidrug resistance efflux transporter EmrE"/>
    <property type="match status" value="2"/>
</dbReference>
<accession>A0A3T0N8A5</accession>
<name>A0A3T0N8A5_9RHOB</name>
<feature type="transmembrane region" description="Helical" evidence="1">
    <location>
        <begin position="120"/>
        <end position="142"/>
    </location>
</feature>
<gene>
    <name evidence="3" type="ORF">EBB79_21375</name>
</gene>
<dbReference type="Proteomes" id="UP000283063">
    <property type="component" value="Chromosome"/>
</dbReference>
<protein>
    <submittedName>
        <fullName evidence="3">EamA family transporter</fullName>
    </submittedName>
</protein>
<dbReference type="InterPro" id="IPR000620">
    <property type="entry name" value="EamA_dom"/>
</dbReference>
<keyword evidence="1" id="KW-0812">Transmembrane</keyword>
<dbReference type="GO" id="GO:0016020">
    <property type="term" value="C:membrane"/>
    <property type="evidence" value="ECO:0007669"/>
    <property type="project" value="InterPro"/>
</dbReference>
<feature type="transmembrane region" description="Helical" evidence="1">
    <location>
        <begin position="154"/>
        <end position="174"/>
    </location>
</feature>